<evidence type="ECO:0000256" key="1">
    <source>
        <dbReference type="SAM" id="MobiDB-lite"/>
    </source>
</evidence>
<feature type="region of interest" description="Disordered" evidence="1">
    <location>
        <begin position="35"/>
        <end position="60"/>
    </location>
</feature>
<name>A0A3B3QLN9_9TELE</name>
<reference evidence="2" key="1">
    <citation type="submission" date="2025-08" db="UniProtKB">
        <authorList>
            <consortium name="Ensembl"/>
        </authorList>
    </citation>
    <scope>IDENTIFICATION</scope>
</reference>
<evidence type="ECO:0000313" key="2">
    <source>
        <dbReference type="Ensembl" id="ENSPKIP00000006764.1"/>
    </source>
</evidence>
<dbReference type="Proteomes" id="UP000261540">
    <property type="component" value="Unplaced"/>
</dbReference>
<organism evidence="2 3">
    <name type="scientific">Paramormyrops kingsleyae</name>
    <dbReference type="NCBI Taxonomy" id="1676925"/>
    <lineage>
        <taxon>Eukaryota</taxon>
        <taxon>Metazoa</taxon>
        <taxon>Chordata</taxon>
        <taxon>Craniata</taxon>
        <taxon>Vertebrata</taxon>
        <taxon>Euteleostomi</taxon>
        <taxon>Actinopterygii</taxon>
        <taxon>Neopterygii</taxon>
        <taxon>Teleostei</taxon>
        <taxon>Osteoglossocephala</taxon>
        <taxon>Osteoglossomorpha</taxon>
        <taxon>Osteoglossiformes</taxon>
        <taxon>Mormyridae</taxon>
        <taxon>Paramormyrops</taxon>
    </lineage>
</organism>
<sequence length="103" mass="11282">MRGHQYDLEDPEAHVRQGLAHKLALLIIIDGLSAHGGQHDSEDDEHRQPQLPHEGGVVPTVDGLHHSFTLKGGGGMLLLISLCGQSIHFYEKNVIPINDNLKP</sequence>
<protein>
    <submittedName>
        <fullName evidence="2">Uncharacterized protein</fullName>
    </submittedName>
</protein>
<dbReference type="Ensembl" id="ENSPKIT00000030796.1">
    <property type="protein sequence ID" value="ENSPKIP00000006764.1"/>
    <property type="gene ID" value="ENSPKIG00000022913.1"/>
</dbReference>
<keyword evidence="3" id="KW-1185">Reference proteome</keyword>
<reference evidence="2" key="2">
    <citation type="submission" date="2025-09" db="UniProtKB">
        <authorList>
            <consortium name="Ensembl"/>
        </authorList>
    </citation>
    <scope>IDENTIFICATION</scope>
</reference>
<evidence type="ECO:0000313" key="3">
    <source>
        <dbReference type="Proteomes" id="UP000261540"/>
    </source>
</evidence>
<feature type="compositionally biased region" description="Basic and acidic residues" evidence="1">
    <location>
        <begin position="37"/>
        <end position="48"/>
    </location>
</feature>
<dbReference type="AlphaFoldDB" id="A0A3B3QLN9"/>
<proteinExistence type="predicted"/>
<accession>A0A3B3QLN9</accession>